<evidence type="ECO:0000313" key="5">
    <source>
        <dbReference type="EMBL" id="MFD2233944.1"/>
    </source>
</evidence>
<keyword evidence="6" id="KW-1185">Reference proteome</keyword>
<dbReference type="InterPro" id="IPR000160">
    <property type="entry name" value="GGDEF_dom"/>
</dbReference>
<dbReference type="GO" id="GO:0052621">
    <property type="term" value="F:diguanylate cyclase activity"/>
    <property type="evidence" value="ECO:0007669"/>
    <property type="project" value="UniProtKB-EC"/>
</dbReference>
<dbReference type="InterPro" id="IPR050469">
    <property type="entry name" value="Diguanylate_Cyclase"/>
</dbReference>
<evidence type="ECO:0000256" key="2">
    <source>
        <dbReference type="ARBA" id="ARBA00034247"/>
    </source>
</evidence>
<accession>A0ABW5C9H6</accession>
<dbReference type="EC" id="2.7.7.65" evidence="1"/>
<dbReference type="CDD" id="cd01949">
    <property type="entry name" value="GGDEF"/>
    <property type="match status" value="1"/>
</dbReference>
<reference evidence="6" key="1">
    <citation type="journal article" date="2019" name="Int. J. Syst. Evol. Microbiol.">
        <title>The Global Catalogue of Microorganisms (GCM) 10K type strain sequencing project: providing services to taxonomists for standard genome sequencing and annotation.</title>
        <authorList>
            <consortium name="The Broad Institute Genomics Platform"/>
            <consortium name="The Broad Institute Genome Sequencing Center for Infectious Disease"/>
            <person name="Wu L."/>
            <person name="Ma J."/>
        </authorList>
    </citation>
    <scope>NUCLEOTIDE SEQUENCE [LARGE SCALE GENOMIC DNA]</scope>
    <source>
        <strain evidence="6">KCTC 15012</strain>
    </source>
</reference>
<protein>
    <recommendedName>
        <fullName evidence="1">diguanylate cyclase</fullName>
        <ecNumber evidence="1">2.7.7.65</ecNumber>
    </recommendedName>
</protein>
<dbReference type="SMART" id="SM00267">
    <property type="entry name" value="GGDEF"/>
    <property type="match status" value="1"/>
</dbReference>
<dbReference type="Pfam" id="PF00990">
    <property type="entry name" value="GGDEF"/>
    <property type="match status" value="1"/>
</dbReference>
<organism evidence="5 6">
    <name type="scientific">Phaeospirillum tilakii</name>
    <dbReference type="NCBI Taxonomy" id="741673"/>
    <lineage>
        <taxon>Bacteria</taxon>
        <taxon>Pseudomonadati</taxon>
        <taxon>Pseudomonadota</taxon>
        <taxon>Alphaproteobacteria</taxon>
        <taxon>Rhodospirillales</taxon>
        <taxon>Rhodospirillaceae</taxon>
        <taxon>Phaeospirillum</taxon>
    </lineage>
</organism>
<dbReference type="PANTHER" id="PTHR45138:SF9">
    <property type="entry name" value="DIGUANYLATE CYCLASE DGCM-RELATED"/>
    <property type="match status" value="1"/>
</dbReference>
<evidence type="ECO:0000256" key="1">
    <source>
        <dbReference type="ARBA" id="ARBA00012528"/>
    </source>
</evidence>
<gene>
    <name evidence="5" type="ORF">ACFSNB_09010</name>
</gene>
<dbReference type="InterPro" id="IPR029787">
    <property type="entry name" value="Nucleotide_cyclase"/>
</dbReference>
<dbReference type="EMBL" id="JBHUIY010000014">
    <property type="protein sequence ID" value="MFD2233944.1"/>
    <property type="molecule type" value="Genomic_DNA"/>
</dbReference>
<dbReference type="PANTHER" id="PTHR45138">
    <property type="entry name" value="REGULATORY COMPONENTS OF SENSORY TRANSDUCTION SYSTEM"/>
    <property type="match status" value="1"/>
</dbReference>
<dbReference type="Gene3D" id="3.30.70.270">
    <property type="match status" value="1"/>
</dbReference>
<comment type="caution">
    <text evidence="5">The sequence shown here is derived from an EMBL/GenBank/DDBJ whole genome shotgun (WGS) entry which is preliminary data.</text>
</comment>
<sequence length="180" mass="18755">MGQALPLLECDPFLVAALFADLRAVGARGRRDDRGCLLVLDIDHFHRLEETAGADSAEAALVRVAQTLARLLPPGSRAARLGSDKFAVLLAASGLGDALALAETLRLTLAAPGEVADDPAVPVSIGLADAIGLHDEPPGDTLERAGAALLRAKRDGRNRTRVAPPPRPRVGGISHAMAMR</sequence>
<feature type="domain" description="GGDEF" evidence="4">
    <location>
        <begin position="33"/>
        <end position="165"/>
    </location>
</feature>
<feature type="region of interest" description="Disordered" evidence="3">
    <location>
        <begin position="157"/>
        <end position="180"/>
    </location>
</feature>
<evidence type="ECO:0000259" key="4">
    <source>
        <dbReference type="PROSITE" id="PS50887"/>
    </source>
</evidence>
<dbReference type="SUPFAM" id="SSF55073">
    <property type="entry name" value="Nucleotide cyclase"/>
    <property type="match status" value="1"/>
</dbReference>
<dbReference type="Proteomes" id="UP001597296">
    <property type="component" value="Unassembled WGS sequence"/>
</dbReference>
<evidence type="ECO:0000256" key="3">
    <source>
        <dbReference type="SAM" id="MobiDB-lite"/>
    </source>
</evidence>
<dbReference type="InterPro" id="IPR043128">
    <property type="entry name" value="Rev_trsase/Diguanyl_cyclase"/>
</dbReference>
<dbReference type="RefSeq" id="WP_377315841.1">
    <property type="nucleotide sequence ID" value="NZ_JBHUIY010000014.1"/>
</dbReference>
<name>A0ABW5C9H6_9PROT</name>
<keyword evidence="5" id="KW-0548">Nucleotidyltransferase</keyword>
<evidence type="ECO:0000313" key="6">
    <source>
        <dbReference type="Proteomes" id="UP001597296"/>
    </source>
</evidence>
<comment type="catalytic activity">
    <reaction evidence="2">
        <text>2 GTP = 3',3'-c-di-GMP + 2 diphosphate</text>
        <dbReference type="Rhea" id="RHEA:24898"/>
        <dbReference type="ChEBI" id="CHEBI:33019"/>
        <dbReference type="ChEBI" id="CHEBI:37565"/>
        <dbReference type="ChEBI" id="CHEBI:58805"/>
        <dbReference type="EC" id="2.7.7.65"/>
    </reaction>
</comment>
<dbReference type="NCBIfam" id="TIGR00254">
    <property type="entry name" value="GGDEF"/>
    <property type="match status" value="1"/>
</dbReference>
<dbReference type="PROSITE" id="PS50887">
    <property type="entry name" value="GGDEF"/>
    <property type="match status" value="1"/>
</dbReference>
<proteinExistence type="predicted"/>
<keyword evidence="5" id="KW-0808">Transferase</keyword>